<comment type="caution">
    <text evidence="1">The sequence shown here is derived from an EMBL/GenBank/DDBJ whole genome shotgun (WGS) entry which is preliminary data.</text>
</comment>
<proteinExistence type="predicted"/>
<dbReference type="AlphaFoldDB" id="A0A8S3BZM3"/>
<gene>
    <name evidence="1" type="ORF">GIL414_LOCUS50226</name>
</gene>
<protein>
    <submittedName>
        <fullName evidence="1">Uncharacterized protein</fullName>
    </submittedName>
</protein>
<name>A0A8S3BZM3_9BILA</name>
<feature type="non-terminal residue" evidence="1">
    <location>
        <position position="48"/>
    </location>
</feature>
<sequence>MASSQPVSFAFWANGMSQASIDSEENATEELFDKIEQLICEYMQEPHR</sequence>
<dbReference type="EMBL" id="CAJOBJ010166920">
    <property type="protein sequence ID" value="CAF4867874.1"/>
    <property type="molecule type" value="Genomic_DNA"/>
</dbReference>
<accession>A0A8S3BZM3</accession>
<evidence type="ECO:0000313" key="1">
    <source>
        <dbReference type="EMBL" id="CAF4867874.1"/>
    </source>
</evidence>
<reference evidence="1" key="1">
    <citation type="submission" date="2021-02" db="EMBL/GenBank/DDBJ databases">
        <authorList>
            <person name="Nowell W R."/>
        </authorList>
    </citation>
    <scope>NUCLEOTIDE SEQUENCE</scope>
</reference>
<dbReference type="Proteomes" id="UP000681720">
    <property type="component" value="Unassembled WGS sequence"/>
</dbReference>
<organism evidence="1 2">
    <name type="scientific">Rotaria magnacalcarata</name>
    <dbReference type="NCBI Taxonomy" id="392030"/>
    <lineage>
        <taxon>Eukaryota</taxon>
        <taxon>Metazoa</taxon>
        <taxon>Spiralia</taxon>
        <taxon>Gnathifera</taxon>
        <taxon>Rotifera</taxon>
        <taxon>Eurotatoria</taxon>
        <taxon>Bdelloidea</taxon>
        <taxon>Philodinida</taxon>
        <taxon>Philodinidae</taxon>
        <taxon>Rotaria</taxon>
    </lineage>
</organism>
<evidence type="ECO:0000313" key="2">
    <source>
        <dbReference type="Proteomes" id="UP000681720"/>
    </source>
</evidence>